<dbReference type="SUPFAM" id="SSF51713">
    <property type="entry name" value="tRNA-guanine transglycosylase"/>
    <property type="match status" value="1"/>
</dbReference>
<name>A0A2N9APR1_METEX</name>
<evidence type="ECO:0000313" key="4">
    <source>
        <dbReference type="EMBL" id="SOR29282.1"/>
    </source>
</evidence>
<dbReference type="AlphaFoldDB" id="A0A2N9APR1"/>
<sequence>MPELRVESARALTDLGLKGYAIGGLAVGEPQAVMLAMIETVEPHLPAGKPRYLMGVGTPRRPDAVGDARHRHVRLRDADPRRPPRPRLYEARPDQPAQRPPRRGHAAAGRGLGLPGGAGLFTRLSPPPRPVRRDPGDDAADLEQPRLLSGADGRHARGDRGRAARGFRGRDQGRLGAGRGRREGVTAIRLSAGRRASGPCCNW</sequence>
<dbReference type="PANTHER" id="PTHR43530">
    <property type="entry name" value="QUEUINE TRNA-RIBOSYLTRANSFERASE CATALYTIC SUBUNIT 1"/>
    <property type="match status" value="1"/>
</dbReference>
<feature type="domain" description="tRNA-guanine(15) transglycosylase-like" evidence="3">
    <location>
        <begin position="2"/>
        <end position="60"/>
    </location>
</feature>
<reference evidence="5" key="1">
    <citation type="submission" date="2017-10" db="EMBL/GenBank/DDBJ databases">
        <authorList>
            <person name="Regsiter A."/>
            <person name="William W."/>
        </authorList>
    </citation>
    <scope>NUCLEOTIDE SEQUENCE [LARGE SCALE GENOMIC DNA]</scope>
</reference>
<protein>
    <recommendedName>
        <fullName evidence="3">tRNA-guanine(15) transglycosylase-like domain-containing protein</fullName>
    </recommendedName>
</protein>
<keyword evidence="1" id="KW-0862">Zinc</keyword>
<dbReference type="PANTHER" id="PTHR43530:SF1">
    <property type="entry name" value="QUEUINE TRNA-RIBOSYLTRANSFERASE CATALYTIC SUBUNIT 1"/>
    <property type="match status" value="1"/>
</dbReference>
<dbReference type="Proteomes" id="UP000233769">
    <property type="component" value="Chromosome tk0001"/>
</dbReference>
<proteinExistence type="predicted"/>
<feature type="compositionally biased region" description="Gly residues" evidence="2">
    <location>
        <begin position="110"/>
        <end position="119"/>
    </location>
</feature>
<evidence type="ECO:0000259" key="3">
    <source>
        <dbReference type="Pfam" id="PF01702"/>
    </source>
</evidence>
<evidence type="ECO:0000256" key="2">
    <source>
        <dbReference type="SAM" id="MobiDB-lite"/>
    </source>
</evidence>
<dbReference type="InterPro" id="IPR036511">
    <property type="entry name" value="TGT-like_sf"/>
</dbReference>
<dbReference type="GO" id="GO:0008479">
    <property type="term" value="F:tRNA-guanosine(34) queuine transglycosylase activity"/>
    <property type="evidence" value="ECO:0007669"/>
    <property type="project" value="TreeGrafter"/>
</dbReference>
<dbReference type="GO" id="GO:0005829">
    <property type="term" value="C:cytosol"/>
    <property type="evidence" value="ECO:0007669"/>
    <property type="project" value="TreeGrafter"/>
</dbReference>
<gene>
    <name evidence="4" type="ORF">TK0001_2680</name>
</gene>
<dbReference type="InterPro" id="IPR002616">
    <property type="entry name" value="tRNA_ribo_trans-like"/>
</dbReference>
<feature type="compositionally biased region" description="Basic and acidic residues" evidence="2">
    <location>
        <begin position="152"/>
        <end position="173"/>
    </location>
</feature>
<evidence type="ECO:0000256" key="1">
    <source>
        <dbReference type="ARBA" id="ARBA00022833"/>
    </source>
</evidence>
<dbReference type="Gene3D" id="3.20.20.105">
    <property type="entry name" value="Queuine tRNA-ribosyltransferase-like"/>
    <property type="match status" value="1"/>
</dbReference>
<dbReference type="NCBIfam" id="TIGR00449">
    <property type="entry name" value="tgt_general"/>
    <property type="match status" value="1"/>
</dbReference>
<dbReference type="EMBL" id="LT962688">
    <property type="protein sequence ID" value="SOR29282.1"/>
    <property type="molecule type" value="Genomic_DNA"/>
</dbReference>
<dbReference type="GO" id="GO:0006400">
    <property type="term" value="P:tRNA modification"/>
    <property type="evidence" value="ECO:0007669"/>
    <property type="project" value="InterPro"/>
</dbReference>
<accession>A0A2N9APR1</accession>
<dbReference type="Pfam" id="PF01702">
    <property type="entry name" value="TGT"/>
    <property type="match status" value="1"/>
</dbReference>
<evidence type="ECO:0000313" key="5">
    <source>
        <dbReference type="Proteomes" id="UP000233769"/>
    </source>
</evidence>
<feature type="compositionally biased region" description="Basic and acidic residues" evidence="2">
    <location>
        <begin position="75"/>
        <end position="93"/>
    </location>
</feature>
<feature type="region of interest" description="Disordered" evidence="2">
    <location>
        <begin position="56"/>
        <end position="182"/>
    </location>
</feature>
<organism evidence="4 5">
    <name type="scientific">Methylorubrum extorquens</name>
    <name type="common">Methylobacterium dichloromethanicum</name>
    <name type="synonym">Methylobacterium extorquens</name>
    <dbReference type="NCBI Taxonomy" id="408"/>
    <lineage>
        <taxon>Bacteria</taxon>
        <taxon>Pseudomonadati</taxon>
        <taxon>Pseudomonadota</taxon>
        <taxon>Alphaproteobacteria</taxon>
        <taxon>Hyphomicrobiales</taxon>
        <taxon>Methylobacteriaceae</taxon>
        <taxon>Methylorubrum</taxon>
    </lineage>
</organism>